<gene>
    <name evidence="1" type="ORF">MM415B01425_0016</name>
</gene>
<name>A0A6M3IN50_9ZZZZ</name>
<organism evidence="1">
    <name type="scientific">viral metagenome</name>
    <dbReference type="NCBI Taxonomy" id="1070528"/>
    <lineage>
        <taxon>unclassified sequences</taxon>
        <taxon>metagenomes</taxon>
        <taxon>organismal metagenomes</taxon>
    </lineage>
</organism>
<sequence>MLSLYQELTQFDIIERLEPLFKSGFLRIDERGIIKLAHQGMDWDTPWVLHGQRLGKKCHLWQPLAGLLKFVPRECMQCWKVVVRIQTFRDLLVVDQIQQDLVKFNIESKCGIERRAYTHSPYGAYFYTGSLDEGRDRYRMVSGVLSKNNIEAEVILKRYCTEYEMAFGGTKSYERPIDADQLEDKILRVMEIGPPVVNQPDYLVDHVKKTTWVKRAWQIGDKTVEEYLSNRPLYYKCDTYHEEGEQTDGIHSE</sequence>
<evidence type="ECO:0000313" key="1">
    <source>
        <dbReference type="EMBL" id="QJA58671.1"/>
    </source>
</evidence>
<proteinExistence type="predicted"/>
<protein>
    <submittedName>
        <fullName evidence="1">Uncharacterized protein</fullName>
    </submittedName>
</protein>
<dbReference type="EMBL" id="MT141334">
    <property type="protein sequence ID" value="QJA58671.1"/>
    <property type="molecule type" value="Genomic_DNA"/>
</dbReference>
<accession>A0A6M3IN50</accession>
<reference evidence="1" key="1">
    <citation type="submission" date="2020-03" db="EMBL/GenBank/DDBJ databases">
        <title>The deep terrestrial virosphere.</title>
        <authorList>
            <person name="Holmfeldt K."/>
            <person name="Nilsson E."/>
            <person name="Simone D."/>
            <person name="Lopez-Fernandez M."/>
            <person name="Wu X."/>
            <person name="de Brujin I."/>
            <person name="Lundin D."/>
            <person name="Andersson A."/>
            <person name="Bertilsson S."/>
            <person name="Dopson M."/>
        </authorList>
    </citation>
    <scope>NUCLEOTIDE SEQUENCE</scope>
    <source>
        <strain evidence="1">MM415B01425</strain>
    </source>
</reference>
<dbReference type="AlphaFoldDB" id="A0A6M3IN50"/>